<dbReference type="RefSeq" id="WP_207155376.1">
    <property type="nucleotide sequence ID" value="NZ_AP024484.1"/>
</dbReference>
<proteinExistence type="predicted"/>
<keyword evidence="3" id="KW-1185">Reference proteome</keyword>
<dbReference type="EMBL" id="AP024484">
    <property type="protein sequence ID" value="BCS85220.1"/>
    <property type="molecule type" value="Genomic_DNA"/>
</dbReference>
<evidence type="ECO:0000313" key="2">
    <source>
        <dbReference type="EMBL" id="BCS85220.1"/>
    </source>
</evidence>
<feature type="signal peptide" evidence="1">
    <location>
        <begin position="1"/>
        <end position="19"/>
    </location>
</feature>
<dbReference type="Pfam" id="PF07396">
    <property type="entry name" value="Porin_O_P"/>
    <property type="match status" value="1"/>
</dbReference>
<dbReference type="Proteomes" id="UP001319045">
    <property type="component" value="Chromosome"/>
</dbReference>
<gene>
    <name evidence="2" type="ORF">prwr041_11130</name>
</gene>
<evidence type="ECO:0000313" key="3">
    <source>
        <dbReference type="Proteomes" id="UP001319045"/>
    </source>
</evidence>
<evidence type="ECO:0000256" key="1">
    <source>
        <dbReference type="SAM" id="SignalP"/>
    </source>
</evidence>
<reference evidence="2 3" key="1">
    <citation type="journal article" date="2022" name="Int. J. Syst. Evol. Microbiol.">
        <title>Prevotella herbatica sp. nov., a plant polysaccharide-decomposing anaerobic bacterium isolated from a methanogenic reactor.</title>
        <authorList>
            <person name="Uek A."/>
            <person name="Tonouchi A."/>
            <person name="Kaku N."/>
            <person name="Ueki K."/>
        </authorList>
    </citation>
    <scope>NUCLEOTIDE SEQUENCE [LARGE SCALE GENOMIC DNA]</scope>
    <source>
        <strain evidence="2 3">WR041</strain>
    </source>
</reference>
<feature type="chain" id="PRO_5047162180" description="Porin" evidence="1">
    <location>
        <begin position="20"/>
        <end position="406"/>
    </location>
</feature>
<name>A0ABN6EJ96_9BACT</name>
<accession>A0ABN6EJ96</accession>
<evidence type="ECO:0008006" key="4">
    <source>
        <dbReference type="Google" id="ProtNLM"/>
    </source>
</evidence>
<keyword evidence="1" id="KW-0732">Signal</keyword>
<dbReference type="SUPFAM" id="SSF56935">
    <property type="entry name" value="Porins"/>
    <property type="match status" value="1"/>
</dbReference>
<dbReference type="InterPro" id="IPR010870">
    <property type="entry name" value="Porin_O/P"/>
</dbReference>
<organism evidence="2 3">
    <name type="scientific">Prevotella herbatica</name>
    <dbReference type="NCBI Taxonomy" id="2801997"/>
    <lineage>
        <taxon>Bacteria</taxon>
        <taxon>Pseudomonadati</taxon>
        <taxon>Bacteroidota</taxon>
        <taxon>Bacteroidia</taxon>
        <taxon>Bacteroidales</taxon>
        <taxon>Prevotellaceae</taxon>
        <taxon>Prevotella</taxon>
    </lineage>
</organism>
<sequence length="406" mass="46413">MKKMLIISALLAATLTASAQGENTGMGGNDGNYKSLAEKVLNLEKKNDAFNLYLNYAYSFRADKADRQDWATGFANKQLRLEIKGNIGDHLFYRLRHRLNKATDAKSQDNFAKATDIMMVGYKFNNKLSLQAGKMCQIWGGFEFDENPMYIYQYSDMVDNMDNFMAGVVASYKPVPSQEIAVEISNANNGKLVNEYGAGAKSIESDGTTSRTLEQANSPLTYIVNWNGSFAGGLLNTRWSWGTQTEAKNKYSRMFVLGQQLALPKAQWYFDYMGAWDALDRLKIASSELSMPTSDGQPVADKNMYFSDVHYNSFITKLNWQFAPQWNFMVKGMYETASVSKIEKYKDYRKSFAYIGSIEYYPIKDQDFRVFLSYTGRKYDYSEKCGLKDYNTNRIEIGFMYRIKAY</sequence>
<protein>
    <recommendedName>
        <fullName evidence="4">Porin</fullName>
    </recommendedName>
</protein>